<name>A0A814FC88_9BILA</name>
<dbReference type="Proteomes" id="UP000663829">
    <property type="component" value="Unassembled WGS sequence"/>
</dbReference>
<evidence type="ECO:0000313" key="4">
    <source>
        <dbReference type="Proteomes" id="UP000663829"/>
    </source>
</evidence>
<sequence>MRPLDAQYKMPACFSSHSTTESTASATLMIKDTITFSDYIRDRNEHLEILAPIQATVKELKRIAFYSNISSLHSYTEMRKFYNGVNLEETQGKLGGIIEQLNEVDRQESSSREKIKRIQVKLMVRSFKNSLPDIIRRDANINLLSSNEQLLIIERLSKNYYDDLDSTPSLHQLFHDVHAISQPIHFVPMTMAFLDTDLLKLNQYRDTLANQHLRNDMTIGMICIGNYFVIKNDDKNITDRWLFRVMSLLALVAFVLFYFILSVL</sequence>
<accession>A0A814FC88</accession>
<proteinExistence type="predicted"/>
<dbReference type="Proteomes" id="UP000681722">
    <property type="component" value="Unassembled WGS sequence"/>
</dbReference>
<evidence type="ECO:0000313" key="3">
    <source>
        <dbReference type="EMBL" id="CAF3750817.1"/>
    </source>
</evidence>
<feature type="transmembrane region" description="Helical" evidence="1">
    <location>
        <begin position="241"/>
        <end position="261"/>
    </location>
</feature>
<dbReference type="EMBL" id="CAJNOQ010002776">
    <property type="protein sequence ID" value="CAF0978005.1"/>
    <property type="molecule type" value="Genomic_DNA"/>
</dbReference>
<keyword evidence="4" id="KW-1185">Reference proteome</keyword>
<evidence type="ECO:0000256" key="1">
    <source>
        <dbReference type="SAM" id="Phobius"/>
    </source>
</evidence>
<comment type="caution">
    <text evidence="2">The sequence shown here is derived from an EMBL/GenBank/DDBJ whole genome shotgun (WGS) entry which is preliminary data.</text>
</comment>
<organism evidence="2 4">
    <name type="scientific">Didymodactylos carnosus</name>
    <dbReference type="NCBI Taxonomy" id="1234261"/>
    <lineage>
        <taxon>Eukaryota</taxon>
        <taxon>Metazoa</taxon>
        <taxon>Spiralia</taxon>
        <taxon>Gnathifera</taxon>
        <taxon>Rotifera</taxon>
        <taxon>Eurotatoria</taxon>
        <taxon>Bdelloidea</taxon>
        <taxon>Philodinida</taxon>
        <taxon>Philodinidae</taxon>
        <taxon>Didymodactylos</taxon>
    </lineage>
</organism>
<dbReference type="EMBL" id="CAJOBC010002776">
    <property type="protein sequence ID" value="CAF3750817.1"/>
    <property type="molecule type" value="Genomic_DNA"/>
</dbReference>
<keyword evidence="1" id="KW-1133">Transmembrane helix</keyword>
<protein>
    <submittedName>
        <fullName evidence="2">Uncharacterized protein</fullName>
    </submittedName>
</protein>
<dbReference type="AlphaFoldDB" id="A0A814FC88"/>
<gene>
    <name evidence="2" type="ORF">GPM918_LOCUS12599</name>
    <name evidence="3" type="ORF">SRO942_LOCUS12599</name>
</gene>
<reference evidence="2" key="1">
    <citation type="submission" date="2021-02" db="EMBL/GenBank/DDBJ databases">
        <authorList>
            <person name="Nowell W R."/>
        </authorList>
    </citation>
    <scope>NUCLEOTIDE SEQUENCE</scope>
</reference>
<keyword evidence="1" id="KW-0812">Transmembrane</keyword>
<evidence type="ECO:0000313" key="2">
    <source>
        <dbReference type="EMBL" id="CAF0978005.1"/>
    </source>
</evidence>
<keyword evidence="1" id="KW-0472">Membrane</keyword>